<dbReference type="InterPro" id="IPR043128">
    <property type="entry name" value="Rev_trsase/Diguanyl_cyclase"/>
</dbReference>
<gene>
    <name evidence="5" type="ORF">SLEP1_g18724</name>
</gene>
<dbReference type="CDD" id="cd01647">
    <property type="entry name" value="RT_LTR"/>
    <property type="match status" value="1"/>
</dbReference>
<evidence type="ECO:0000313" key="5">
    <source>
        <dbReference type="EMBL" id="GKV06905.1"/>
    </source>
</evidence>
<dbReference type="PANTHER" id="PTHR37984:SF5">
    <property type="entry name" value="PROTEIN NYNRIN-LIKE"/>
    <property type="match status" value="1"/>
</dbReference>
<organism evidence="5 6">
    <name type="scientific">Rubroshorea leprosula</name>
    <dbReference type="NCBI Taxonomy" id="152421"/>
    <lineage>
        <taxon>Eukaryota</taxon>
        <taxon>Viridiplantae</taxon>
        <taxon>Streptophyta</taxon>
        <taxon>Embryophyta</taxon>
        <taxon>Tracheophyta</taxon>
        <taxon>Spermatophyta</taxon>
        <taxon>Magnoliopsida</taxon>
        <taxon>eudicotyledons</taxon>
        <taxon>Gunneridae</taxon>
        <taxon>Pentapetalae</taxon>
        <taxon>rosids</taxon>
        <taxon>malvids</taxon>
        <taxon>Malvales</taxon>
        <taxon>Dipterocarpaceae</taxon>
        <taxon>Rubroshorea</taxon>
    </lineage>
</organism>
<dbReference type="InterPro" id="IPR021109">
    <property type="entry name" value="Peptidase_aspartic_dom_sf"/>
</dbReference>
<dbReference type="Gene3D" id="2.40.70.10">
    <property type="entry name" value="Acid Proteases"/>
    <property type="match status" value="1"/>
</dbReference>
<dbReference type="SUPFAM" id="SSF56672">
    <property type="entry name" value="DNA/RNA polymerases"/>
    <property type="match status" value="1"/>
</dbReference>
<name>A0AAV5J7R5_9ROSI</name>
<dbReference type="GO" id="GO:0004519">
    <property type="term" value="F:endonuclease activity"/>
    <property type="evidence" value="ECO:0007669"/>
    <property type="project" value="UniProtKB-KW"/>
</dbReference>
<proteinExistence type="predicted"/>
<comment type="caution">
    <text evidence="5">The sequence shown here is derived from an EMBL/GenBank/DDBJ whole genome shotgun (WGS) entry which is preliminary data.</text>
</comment>
<dbReference type="EMBL" id="BPVZ01000026">
    <property type="protein sequence ID" value="GKV06905.1"/>
    <property type="molecule type" value="Genomic_DNA"/>
</dbReference>
<keyword evidence="2" id="KW-0548">Nucleotidyltransferase</keyword>
<dbReference type="Gene3D" id="3.10.10.10">
    <property type="entry name" value="HIV Type 1 Reverse Transcriptase, subunit A, domain 1"/>
    <property type="match status" value="1"/>
</dbReference>
<reference evidence="5 6" key="1">
    <citation type="journal article" date="2021" name="Commun. Biol.">
        <title>The genome of Shorea leprosula (Dipterocarpaceae) highlights the ecological relevance of drought in aseasonal tropical rainforests.</title>
        <authorList>
            <person name="Ng K.K.S."/>
            <person name="Kobayashi M.J."/>
            <person name="Fawcett J.A."/>
            <person name="Hatakeyama M."/>
            <person name="Paape T."/>
            <person name="Ng C.H."/>
            <person name="Ang C.C."/>
            <person name="Tnah L.H."/>
            <person name="Lee C.T."/>
            <person name="Nishiyama T."/>
            <person name="Sese J."/>
            <person name="O'Brien M.J."/>
            <person name="Copetti D."/>
            <person name="Mohd Noor M.I."/>
            <person name="Ong R.C."/>
            <person name="Putra M."/>
            <person name="Sireger I.Z."/>
            <person name="Indrioko S."/>
            <person name="Kosugi Y."/>
            <person name="Izuno A."/>
            <person name="Isagi Y."/>
            <person name="Lee S.L."/>
            <person name="Shimizu K.K."/>
        </authorList>
    </citation>
    <scope>NUCLEOTIDE SEQUENCE [LARGE SCALE GENOMIC DNA]</scope>
    <source>
        <strain evidence="5">214</strain>
    </source>
</reference>
<accession>A0AAV5J7R5</accession>
<keyword evidence="1" id="KW-0808">Transferase</keyword>
<dbReference type="InterPro" id="IPR043502">
    <property type="entry name" value="DNA/RNA_pol_sf"/>
</dbReference>
<dbReference type="Proteomes" id="UP001054252">
    <property type="component" value="Unassembled WGS sequence"/>
</dbReference>
<keyword evidence="4" id="KW-0255">Endonuclease</keyword>
<dbReference type="Gene3D" id="3.30.70.270">
    <property type="match status" value="3"/>
</dbReference>
<protein>
    <recommendedName>
        <fullName evidence="7">Reverse transcriptase domain-containing protein</fullName>
    </recommendedName>
</protein>
<evidence type="ECO:0000256" key="1">
    <source>
        <dbReference type="ARBA" id="ARBA00022679"/>
    </source>
</evidence>
<dbReference type="AlphaFoldDB" id="A0AAV5J7R5"/>
<evidence type="ECO:0000256" key="2">
    <source>
        <dbReference type="ARBA" id="ARBA00022695"/>
    </source>
</evidence>
<keyword evidence="3" id="KW-0540">Nuclease</keyword>
<keyword evidence="6" id="KW-1185">Reference proteome</keyword>
<evidence type="ECO:0000313" key="6">
    <source>
        <dbReference type="Proteomes" id="UP001054252"/>
    </source>
</evidence>
<evidence type="ECO:0008006" key="7">
    <source>
        <dbReference type="Google" id="ProtNLM"/>
    </source>
</evidence>
<dbReference type="PANTHER" id="PTHR37984">
    <property type="entry name" value="PROTEIN CBG26694"/>
    <property type="match status" value="1"/>
</dbReference>
<evidence type="ECO:0000256" key="3">
    <source>
        <dbReference type="ARBA" id="ARBA00022722"/>
    </source>
</evidence>
<evidence type="ECO:0000256" key="4">
    <source>
        <dbReference type="ARBA" id="ARBA00022759"/>
    </source>
</evidence>
<keyword evidence="4" id="KW-0378">Hydrolase</keyword>
<dbReference type="GO" id="GO:0016779">
    <property type="term" value="F:nucleotidyltransferase activity"/>
    <property type="evidence" value="ECO:0007669"/>
    <property type="project" value="UniProtKB-KW"/>
</dbReference>
<sequence length="528" mass="60203">MPSCDIFCNEVLKLTVDQKDDLRAHAGGPKERPTPSKEVRPLTWRDEVQNKKRFKMAQNRVTAHNDPLVTLVIVNNCEVQRILVDTGSALDIMYYHYIKSLGLDHAFLQKYDGSIYGFNNQSIPVEGVLKLNVAFNSGRTYVTPSVWFLVVKMPSSFNSIIERPTLIEIRAVVSQSHLYMKFPTPMGDKQVTPPTPTPTQPEVPTVQQVMGVDLPDNRPDDEARATPIEEVEEVGLDHNDPTKKTQIGTKLDLKEREELINFLKSNRDLKKGTYYKGERLQGIKEEVQKLLQARFVRRVNHCEWVTNPVLVKKSNDKWRMCIDYTNLNEACLKDCHPLPSIDKLVEAAFGNKGLSLLNAYLGYHQVHMAPKDEGETFDNFRKHNMKLNPAKCVFGVEFGKFLGLLVSMRGIKVNPEKIKAIEEMKPPKLIKDVQRLIGRVAALHRFISKAVDKCLPFFKVLRYAAQKDETRKPKKFKWTLKCQTSFDELKAYLSSPPLLTKAKEGEILYLYLGLSDTTVSSILIREMG</sequence>
<dbReference type="InterPro" id="IPR050951">
    <property type="entry name" value="Retrovirus_Pol_polyprotein"/>
</dbReference>
<dbReference type="CDD" id="cd00303">
    <property type="entry name" value="retropepsin_like"/>
    <property type="match status" value="1"/>
</dbReference>